<evidence type="ECO:0000313" key="2">
    <source>
        <dbReference type="Proteomes" id="UP001464378"/>
    </source>
</evidence>
<dbReference type="Gene3D" id="1.20.1260.10">
    <property type="match status" value="1"/>
</dbReference>
<dbReference type="InterPro" id="IPR009078">
    <property type="entry name" value="Ferritin-like_SF"/>
</dbReference>
<evidence type="ECO:0000313" key="1">
    <source>
        <dbReference type="EMBL" id="MEQ2441916.1"/>
    </source>
</evidence>
<name>A0ABV1E3P1_9FIRM</name>
<accession>A0ABV1E3P1</accession>
<gene>
    <name evidence="1" type="ORF">WMO64_00350</name>
</gene>
<dbReference type="InterPro" id="IPR012347">
    <property type="entry name" value="Ferritin-like"/>
</dbReference>
<organism evidence="1 2">
    <name type="scientific">Pseudoflavonifractor intestinihominis</name>
    <dbReference type="NCBI Taxonomy" id="3133171"/>
    <lineage>
        <taxon>Bacteria</taxon>
        <taxon>Bacillati</taxon>
        <taxon>Bacillota</taxon>
        <taxon>Clostridia</taxon>
        <taxon>Eubacteriales</taxon>
        <taxon>Oscillospiraceae</taxon>
        <taxon>Pseudoflavonifractor</taxon>
    </lineage>
</organism>
<dbReference type="Proteomes" id="UP001464378">
    <property type="component" value="Unassembled WGS sequence"/>
</dbReference>
<keyword evidence="2" id="KW-1185">Reference proteome</keyword>
<dbReference type="EMBL" id="JBBMFK010000001">
    <property type="protein sequence ID" value="MEQ2441916.1"/>
    <property type="molecule type" value="Genomic_DNA"/>
</dbReference>
<reference evidence="1 2" key="1">
    <citation type="submission" date="2024-03" db="EMBL/GenBank/DDBJ databases">
        <title>Human intestinal bacterial collection.</title>
        <authorList>
            <person name="Pauvert C."/>
            <person name="Hitch T.C.A."/>
            <person name="Clavel T."/>
        </authorList>
    </citation>
    <scope>NUCLEOTIDE SEQUENCE [LARGE SCALE GENOMIC DNA]</scope>
    <source>
        <strain evidence="1 2">CLA-AP-H29</strain>
    </source>
</reference>
<protein>
    <submittedName>
        <fullName evidence="1">Ferritin-like domain-containing protein</fullName>
    </submittedName>
</protein>
<sequence>MSEHSNLGPGQCGADREVFERVWRRVMPEDRPDCPFTLYSEEGEKHAAVPAMEGQKGAPVPAPAQPAEERKTELVPVPAEQSGGDGAVLQEFIADELSDWRTYQALARRLPGGSGRTLMGVAADERRHAGRLSAAYFLLSGVRFWPPVEPELPAGGWMAALRARYWAERRGAEAYRAAAGRTGDSALRTLYLDLAGDEEAHAGLIRGILERL</sequence>
<dbReference type="RefSeq" id="WP_349230632.1">
    <property type="nucleotide sequence ID" value="NZ_JBBMFK010000001.1"/>
</dbReference>
<proteinExistence type="predicted"/>
<dbReference type="CDD" id="cd00657">
    <property type="entry name" value="Ferritin_like"/>
    <property type="match status" value="1"/>
</dbReference>
<dbReference type="SUPFAM" id="SSF47240">
    <property type="entry name" value="Ferritin-like"/>
    <property type="match status" value="1"/>
</dbReference>
<comment type="caution">
    <text evidence="1">The sequence shown here is derived from an EMBL/GenBank/DDBJ whole genome shotgun (WGS) entry which is preliminary data.</text>
</comment>